<evidence type="ECO:0000259" key="6">
    <source>
        <dbReference type="Pfam" id="PF00155"/>
    </source>
</evidence>
<keyword evidence="8" id="KW-1185">Reference proteome</keyword>
<dbReference type="Gene3D" id="3.90.1150.10">
    <property type="entry name" value="Aspartate Aminotransferase, domain 1"/>
    <property type="match status" value="1"/>
</dbReference>
<keyword evidence="4" id="KW-0663">Pyridoxal phosphate</keyword>
<comment type="cofactor">
    <cofactor evidence="1">
        <name>pyridoxal 5'-phosphate</name>
        <dbReference type="ChEBI" id="CHEBI:597326"/>
    </cofactor>
</comment>
<dbReference type="PANTHER" id="PTHR43807:SF20">
    <property type="entry name" value="FI04487P"/>
    <property type="match status" value="1"/>
</dbReference>
<name>A0A8H3GCB7_9LECA</name>
<evidence type="ECO:0000256" key="1">
    <source>
        <dbReference type="ARBA" id="ARBA00001933"/>
    </source>
</evidence>
<feature type="compositionally biased region" description="Basic and acidic residues" evidence="5">
    <location>
        <begin position="276"/>
        <end position="292"/>
    </location>
</feature>
<dbReference type="GO" id="GO:0030170">
    <property type="term" value="F:pyridoxal phosphate binding"/>
    <property type="evidence" value="ECO:0007669"/>
    <property type="project" value="InterPro"/>
</dbReference>
<organism evidence="7 8">
    <name type="scientific">Heterodermia speciosa</name>
    <dbReference type="NCBI Taxonomy" id="116794"/>
    <lineage>
        <taxon>Eukaryota</taxon>
        <taxon>Fungi</taxon>
        <taxon>Dikarya</taxon>
        <taxon>Ascomycota</taxon>
        <taxon>Pezizomycotina</taxon>
        <taxon>Lecanoromycetes</taxon>
        <taxon>OSLEUM clade</taxon>
        <taxon>Lecanoromycetidae</taxon>
        <taxon>Caliciales</taxon>
        <taxon>Physciaceae</taxon>
        <taxon>Heterodermia</taxon>
    </lineage>
</organism>
<dbReference type="OrthoDB" id="2414662at2759"/>
<dbReference type="Pfam" id="PF00155">
    <property type="entry name" value="Aminotran_1_2"/>
    <property type="match status" value="1"/>
</dbReference>
<evidence type="ECO:0000256" key="2">
    <source>
        <dbReference type="ARBA" id="ARBA00022576"/>
    </source>
</evidence>
<evidence type="ECO:0000313" key="8">
    <source>
        <dbReference type="Proteomes" id="UP000664521"/>
    </source>
</evidence>
<dbReference type="SUPFAM" id="SSF53383">
    <property type="entry name" value="PLP-dependent transferases"/>
    <property type="match status" value="1"/>
</dbReference>
<comment type="caution">
    <text evidence="7">The sequence shown here is derived from an EMBL/GenBank/DDBJ whole genome shotgun (WGS) entry which is preliminary data.</text>
</comment>
<proteinExistence type="predicted"/>
<dbReference type="GO" id="GO:0005739">
    <property type="term" value="C:mitochondrion"/>
    <property type="evidence" value="ECO:0007669"/>
    <property type="project" value="TreeGrafter"/>
</dbReference>
<keyword evidence="3" id="KW-0808">Transferase</keyword>
<keyword evidence="2" id="KW-0032">Aminotransferase</keyword>
<protein>
    <recommendedName>
        <fullName evidence="6">Aminotransferase class I/classII large domain-containing protein</fullName>
    </recommendedName>
</protein>
<gene>
    <name evidence="7" type="ORF">HETSPECPRED_000482</name>
</gene>
<evidence type="ECO:0000313" key="7">
    <source>
        <dbReference type="EMBL" id="CAF9937288.1"/>
    </source>
</evidence>
<dbReference type="InterPro" id="IPR004839">
    <property type="entry name" value="Aminotransferase_I/II_large"/>
</dbReference>
<dbReference type="Gene3D" id="3.40.640.10">
    <property type="entry name" value="Type I PLP-dependent aspartate aminotransferase-like (Major domain)"/>
    <property type="match status" value="2"/>
</dbReference>
<reference evidence="7" key="1">
    <citation type="submission" date="2021-03" db="EMBL/GenBank/DDBJ databases">
        <authorList>
            <person name="Tagirdzhanova G."/>
        </authorList>
    </citation>
    <scope>NUCLEOTIDE SEQUENCE</scope>
</reference>
<dbReference type="GO" id="GO:0016212">
    <property type="term" value="F:kynurenine-oxoglutarate transaminase activity"/>
    <property type="evidence" value="ECO:0007669"/>
    <property type="project" value="TreeGrafter"/>
</dbReference>
<evidence type="ECO:0000256" key="5">
    <source>
        <dbReference type="SAM" id="MobiDB-lite"/>
    </source>
</evidence>
<dbReference type="InterPro" id="IPR015421">
    <property type="entry name" value="PyrdxlP-dep_Trfase_major"/>
</dbReference>
<dbReference type="PANTHER" id="PTHR43807">
    <property type="entry name" value="FI04487P"/>
    <property type="match status" value="1"/>
</dbReference>
<feature type="domain" description="Aminotransferase class I/classII large" evidence="6">
    <location>
        <begin position="2"/>
        <end position="139"/>
    </location>
</feature>
<sequence>MGRARFKNALADFYAPLHGRTLNPEKEIAITTGATAGILATLMAFVEEGDEVIVIEPLFNLVALQPLVDSGSKHSSADDWSLDMKELEGAITSRTKMTAQSLGKVFTSQELYEIGNLCVDHNMIILSDEVYEHLCYTSIFSRPAANSPEIARRIISLESWAHILLAYVTPGPAQEAAAIAYEQADEQDFWKDNMRLFKSKVDNMCRFLDELGLPVSAFLLTVDGLQRFNTNQLQYIAPSGAYIIFVNIGRLVVPENQSGIAIMSTIEKGLKRTEKSVTAQSEREHSPSDTEINRSTNRAKFSPQPSNNDPKDPLVSFSLPATCFSSMIHRFAGRTSLKPKKE</sequence>
<evidence type="ECO:0000256" key="4">
    <source>
        <dbReference type="ARBA" id="ARBA00022898"/>
    </source>
</evidence>
<feature type="region of interest" description="Disordered" evidence="5">
    <location>
        <begin position="276"/>
        <end position="314"/>
    </location>
</feature>
<dbReference type="InterPro" id="IPR015422">
    <property type="entry name" value="PyrdxlP-dep_Trfase_small"/>
</dbReference>
<dbReference type="EMBL" id="CAJPDS010000100">
    <property type="protein sequence ID" value="CAF9937288.1"/>
    <property type="molecule type" value="Genomic_DNA"/>
</dbReference>
<dbReference type="CDD" id="cd00609">
    <property type="entry name" value="AAT_like"/>
    <property type="match status" value="1"/>
</dbReference>
<evidence type="ECO:0000256" key="3">
    <source>
        <dbReference type="ARBA" id="ARBA00022679"/>
    </source>
</evidence>
<dbReference type="Proteomes" id="UP000664521">
    <property type="component" value="Unassembled WGS sequence"/>
</dbReference>
<accession>A0A8H3GCB7</accession>
<dbReference type="InterPro" id="IPR051326">
    <property type="entry name" value="Kynurenine-oxoglutarate_AT"/>
</dbReference>
<feature type="compositionally biased region" description="Polar residues" evidence="5">
    <location>
        <begin position="293"/>
        <end position="308"/>
    </location>
</feature>
<dbReference type="AlphaFoldDB" id="A0A8H3GCB7"/>
<dbReference type="InterPro" id="IPR015424">
    <property type="entry name" value="PyrdxlP-dep_Trfase"/>
</dbReference>